<reference evidence="1" key="3">
    <citation type="submission" date="2025-09" db="UniProtKB">
        <authorList>
            <consortium name="Ensembl"/>
        </authorList>
    </citation>
    <scope>IDENTIFICATION</scope>
</reference>
<dbReference type="OMA" id="VCFRDSI"/>
<name>A0A2K6MM47_RHIBE</name>
<keyword evidence="2" id="KW-1185">Reference proteome</keyword>
<protein>
    <submittedName>
        <fullName evidence="1">Uncharacterized protein</fullName>
    </submittedName>
</protein>
<dbReference type="Proteomes" id="UP000233180">
    <property type="component" value="Unassembled WGS sequence"/>
</dbReference>
<dbReference type="GeneTree" id="ENSGT01000000215173"/>
<dbReference type="AlphaFoldDB" id="A0A2K6MM47"/>
<dbReference type="Ensembl" id="ENSRBIT00000060843.1">
    <property type="protein sequence ID" value="ENSRBIP00000036834.1"/>
    <property type="gene ID" value="ENSRBIG00000042013.1"/>
</dbReference>
<organism evidence="1 2">
    <name type="scientific">Rhinopithecus bieti</name>
    <name type="common">Black snub-nosed monkey</name>
    <name type="synonym">Pygathrix bieti</name>
    <dbReference type="NCBI Taxonomy" id="61621"/>
    <lineage>
        <taxon>Eukaryota</taxon>
        <taxon>Metazoa</taxon>
        <taxon>Chordata</taxon>
        <taxon>Craniata</taxon>
        <taxon>Vertebrata</taxon>
        <taxon>Euteleostomi</taxon>
        <taxon>Mammalia</taxon>
        <taxon>Eutheria</taxon>
        <taxon>Euarchontoglires</taxon>
        <taxon>Primates</taxon>
        <taxon>Haplorrhini</taxon>
        <taxon>Catarrhini</taxon>
        <taxon>Cercopithecidae</taxon>
        <taxon>Colobinae</taxon>
        <taxon>Rhinopithecus</taxon>
    </lineage>
</organism>
<reference evidence="1" key="2">
    <citation type="submission" date="2025-08" db="UniProtKB">
        <authorList>
            <consortium name="Ensembl"/>
        </authorList>
    </citation>
    <scope>IDENTIFICATION</scope>
</reference>
<accession>A0A2K6MM47</accession>
<sequence length="166" mass="18301">MKKRHREGCDMPGSWSALRSHHGHRCPHLYPILCRLTLTDVEGCLQRLDVRGHSGHAVDAHLLHASALDLLYTLAHDVGHLGPLSPAGGGNVLTILTPKTPVCFRDSILFKLNSLLVNLTESFTSIYSGEKGHSPLMLLMLITQGPKGPWEPHQIFLRTRHAEVSA</sequence>
<reference evidence="1 2" key="1">
    <citation type="submission" date="2016-06" db="EMBL/GenBank/DDBJ databases">
        <title>Genome of Rhinopithecus bieti.</title>
        <authorList>
            <person name="Wu"/>
            <person name="C.-I. and Zhang"/>
            <person name="Y."/>
        </authorList>
    </citation>
    <scope>NUCLEOTIDE SEQUENCE</scope>
</reference>
<evidence type="ECO:0000313" key="1">
    <source>
        <dbReference type="Ensembl" id="ENSRBIP00000036834.1"/>
    </source>
</evidence>
<proteinExistence type="predicted"/>
<evidence type="ECO:0000313" key="2">
    <source>
        <dbReference type="Proteomes" id="UP000233180"/>
    </source>
</evidence>